<dbReference type="Gene3D" id="2.120.10.80">
    <property type="entry name" value="Kelch-type beta propeller"/>
    <property type="match status" value="2"/>
</dbReference>
<evidence type="ECO:0000256" key="6">
    <source>
        <dbReference type="ARBA" id="ARBA00022737"/>
    </source>
</evidence>
<dbReference type="InterPro" id="IPR000742">
    <property type="entry name" value="EGF"/>
</dbReference>
<dbReference type="FunFam" id="2.60.120.290:FF:000046">
    <property type="entry name" value="Attractin-like protein 1"/>
    <property type="match status" value="1"/>
</dbReference>
<accession>A0A6P3Y7K0</accession>
<dbReference type="InterPro" id="IPR015915">
    <property type="entry name" value="Kelch-typ_b-propeller"/>
</dbReference>
<evidence type="ECO:0000313" key="20">
    <source>
        <dbReference type="RefSeq" id="XP_014486004.1"/>
    </source>
</evidence>
<dbReference type="PROSITE" id="PS50026">
    <property type="entry name" value="EGF_3"/>
    <property type="match status" value="1"/>
</dbReference>
<dbReference type="Gene3D" id="2.60.120.290">
    <property type="entry name" value="Spermadhesin, CUB domain"/>
    <property type="match status" value="1"/>
</dbReference>
<evidence type="ECO:0000256" key="11">
    <source>
        <dbReference type="ARBA" id="ARBA00023292"/>
    </source>
</evidence>
<evidence type="ECO:0000313" key="19">
    <source>
        <dbReference type="Proteomes" id="UP000515204"/>
    </source>
</evidence>
<feature type="disulfide bond" evidence="13">
    <location>
        <begin position="964"/>
        <end position="978"/>
    </location>
</feature>
<dbReference type="Pfam" id="PF00431">
    <property type="entry name" value="CUB"/>
    <property type="match status" value="1"/>
</dbReference>
<evidence type="ECO:0000256" key="1">
    <source>
        <dbReference type="ARBA" id="ARBA00004167"/>
    </source>
</evidence>
<keyword evidence="4 15" id="KW-0812">Transmembrane</keyword>
<feature type="transmembrane region" description="Helical" evidence="15">
    <location>
        <begin position="1161"/>
        <end position="1181"/>
    </location>
</feature>
<dbReference type="SMART" id="SM00612">
    <property type="entry name" value="Kelch"/>
    <property type="match status" value="2"/>
</dbReference>
<evidence type="ECO:0000256" key="3">
    <source>
        <dbReference type="ARBA" id="ARBA00022536"/>
    </source>
</evidence>
<dbReference type="FunFam" id="2.10.25.10:FF:000079">
    <property type="entry name" value="Attractin like 1"/>
    <property type="match status" value="1"/>
</dbReference>
<dbReference type="PANTHER" id="PTHR46376:SF2">
    <property type="entry name" value="DISTRACTED, ISOFORM B"/>
    <property type="match status" value="1"/>
</dbReference>
<sequence length="1320" mass="147687">MAEVVQMFLFLYKSKYRRKGQWRQRRRLHGRDEAAAAARDCRHERCHGAIALLPWPLLWAALVCCWVVHVSAAASTSSSSPSADTGCDADSCLNGDCVNGTCVCREGWQGAHCQFCGGKVKLLENSGSIHDGFGNYTTDVKCSWLITSESKSKIRMHVEQFATECGWDHLYIYDGDSIESPLLAVFSGLMHKDGYHIRRVPEVIARSGSALLHFYSDVAYNMSGFNITYKINACPSRYSHTDCSGNGVCIEGTCTCDATWTGEACDVQVCPNNCSYYHGQGECDRESHHCNCFNGYKGADCSQKGDRGFWESITYKDLLPDGSASHCSIVWKDSLYVVGGESFHRAKMIYVYDYNGNVWETPHVEGKAPVPRYAHSCVLFGDKIFMYGGVVQNSTVTNEIWAFDVSAKVWENVTVHDNCHNKTICGPLKVAGHTATLVQSHGKKEKMVVIFGYSPQYGYLNTVQEYYLGTREWQIVRTIGFPVKGGYGHSSAYDPLTNLIYVYGGYVSESQSTQVLTSRLYSYHPNFREWRLLTSAPSARFFHTAAFVSGGLMLVFGGNMHNDTHHSHGARCYSSDTLGYDVTCDAWHQYTMPRDMNDLPRYGHSATVFERSMYIFGGFNGEMLSDMLRYTPGNCEHITNQYQCLNARVGVKCVWHKRDGRCLQITKIPQHVLNHKEYDDHDGIYMRCLDEMPPRGMTSHEELCKLFMDCVACVQTSYNCVWCGKSCSHEKCRDHPNSPASRLVIKDLEQCDANTGVECLQLHTCHACSSNPRCIWSWSNGPDRCKPHSKTREVSVTLNGTILAQRLTMDNCRNPCVEYTSCRNCTESDCIWCQNEAKCVDKNAYPASFPYGQCREWTTIDVRCRATETGREWCSFYSSCSTCRADPGCGWCDDGSETGKGQCLPGGAGGPSSSRSLSACPRDNWYFTNCPTCQCNGHSKCLPNSSVCIEPCGNLTYGPHCDKCLPGYYGSPLNGATCQPCSCNNQGTQCTSETGKCFCTTKGIIGDHCERCDVSGLYHGDPTNKGSCFYDLAIDYQFTFNLSKKEDRHYRAINFKNSPPKADIDAEFSITCSVLAKMNVTIKKVNSPEKPVLLGANCTTTMYKHRFSKADYNFGGEDNNTLTTFYVYMYDFQPPLWIQISFSQYSKLNLQQFFITFCTDYMTPHRCFLALLLVAAILWKIKQKYDMYRRRQRLFLEMEQMASRPFSQVLVEIERRDVESSDSEGGGDADLINCRKKKKTAPSPIALEPCCGNRAAVLSLLVRLPTGGEPYTPAGQSAGLAVASALVTLGAVRRPSQELTTKEQKKTRKSVSQHPDSTCI</sequence>
<dbReference type="SUPFAM" id="SSF117281">
    <property type="entry name" value="Kelch motif"/>
    <property type="match status" value="1"/>
</dbReference>
<dbReference type="PROSITE" id="PS00022">
    <property type="entry name" value="EGF_1"/>
    <property type="match status" value="2"/>
</dbReference>
<name>A0A6P3Y7K0_DINQU</name>
<dbReference type="PROSITE" id="PS50027">
    <property type="entry name" value="EGF_LAM_2"/>
    <property type="match status" value="1"/>
</dbReference>
<dbReference type="CTD" id="43315"/>
<dbReference type="PANTHER" id="PTHR46376">
    <property type="entry name" value="LEUCINE-ZIPPER-LIKE TRANSCRIPTIONAL REGULATOR 1"/>
    <property type="match status" value="1"/>
</dbReference>
<evidence type="ECO:0000256" key="12">
    <source>
        <dbReference type="PROSITE-ProRule" id="PRU00076"/>
    </source>
</evidence>
<reference evidence="20" key="1">
    <citation type="submission" date="2025-08" db="UniProtKB">
        <authorList>
            <consortium name="RefSeq"/>
        </authorList>
    </citation>
    <scope>IDENTIFICATION</scope>
</reference>
<keyword evidence="19" id="KW-1185">Reference proteome</keyword>
<dbReference type="PROSITE" id="PS01186">
    <property type="entry name" value="EGF_2"/>
    <property type="match status" value="1"/>
</dbReference>
<dbReference type="OrthoDB" id="9998912at2759"/>
<evidence type="ECO:0000256" key="8">
    <source>
        <dbReference type="ARBA" id="ARBA00023136"/>
    </source>
</evidence>
<dbReference type="InterPro" id="IPR006652">
    <property type="entry name" value="Kelch_1"/>
</dbReference>
<dbReference type="SMART" id="SM00423">
    <property type="entry name" value="PSI"/>
    <property type="match status" value="4"/>
</dbReference>
<feature type="disulfide bond" evidence="13">
    <location>
        <begin position="952"/>
        <end position="961"/>
    </location>
</feature>
<dbReference type="InterPro" id="IPR002049">
    <property type="entry name" value="LE_dom"/>
</dbReference>
<dbReference type="GO" id="GO:0048513">
    <property type="term" value="P:animal organ development"/>
    <property type="evidence" value="ECO:0007669"/>
    <property type="project" value="UniProtKB-ARBA"/>
</dbReference>
<dbReference type="Pfam" id="PF24981">
    <property type="entry name" value="Beta-prop_ATRN-LZTR1"/>
    <property type="match status" value="1"/>
</dbReference>
<dbReference type="SUPFAM" id="SSF49854">
    <property type="entry name" value="Spermadhesin, CUB domain"/>
    <property type="match status" value="1"/>
</dbReference>
<dbReference type="SMART" id="SM00042">
    <property type="entry name" value="CUB"/>
    <property type="match status" value="1"/>
</dbReference>
<dbReference type="KEGG" id="dqu:106750285"/>
<dbReference type="SMART" id="SM00181">
    <property type="entry name" value="EGF"/>
    <property type="match status" value="5"/>
</dbReference>
<dbReference type="PROSITE" id="PS01180">
    <property type="entry name" value="CUB"/>
    <property type="match status" value="1"/>
</dbReference>
<dbReference type="GO" id="GO:0016020">
    <property type="term" value="C:membrane"/>
    <property type="evidence" value="ECO:0007669"/>
    <property type="project" value="UniProtKB-SubCell"/>
</dbReference>
<evidence type="ECO:0000259" key="17">
    <source>
        <dbReference type="PROSITE" id="PS50026"/>
    </source>
</evidence>
<keyword evidence="9 12" id="KW-1015">Disulfide bond</keyword>
<dbReference type="InterPro" id="IPR035914">
    <property type="entry name" value="Sperma_CUB_dom_sf"/>
</dbReference>
<dbReference type="InterPro" id="IPR056732">
    <property type="entry name" value="GBD_ATRN"/>
</dbReference>
<dbReference type="CDD" id="cd00041">
    <property type="entry name" value="CUB"/>
    <property type="match status" value="1"/>
</dbReference>
<feature type="region of interest" description="Disordered" evidence="14">
    <location>
        <begin position="1296"/>
        <end position="1320"/>
    </location>
</feature>
<keyword evidence="6" id="KW-0677">Repeat</keyword>
<feature type="domain" description="EGF-like" evidence="17">
    <location>
        <begin position="266"/>
        <end position="302"/>
    </location>
</feature>
<evidence type="ECO:0000256" key="9">
    <source>
        <dbReference type="ARBA" id="ARBA00023157"/>
    </source>
</evidence>
<gene>
    <name evidence="20" type="primary">LOC106750285</name>
</gene>
<dbReference type="InterPro" id="IPR056863">
    <property type="entry name" value="LMN_ATRN_NET-like_EGF"/>
</dbReference>
<keyword evidence="3 12" id="KW-0245">EGF-like domain</keyword>
<dbReference type="SUPFAM" id="SSF57196">
    <property type="entry name" value="EGF/Laminin"/>
    <property type="match status" value="1"/>
</dbReference>
<dbReference type="Pfam" id="PF00053">
    <property type="entry name" value="EGF_laminin"/>
    <property type="match status" value="1"/>
</dbReference>
<comment type="caution">
    <text evidence="12">Lacks conserved residue(s) required for the propagation of feature annotation.</text>
</comment>
<keyword evidence="7 15" id="KW-1133">Transmembrane helix</keyword>
<dbReference type="GeneID" id="106750285"/>
<evidence type="ECO:0000256" key="4">
    <source>
        <dbReference type="ARBA" id="ARBA00022692"/>
    </source>
</evidence>
<dbReference type="InterPro" id="IPR002165">
    <property type="entry name" value="Plexin_repeat"/>
</dbReference>
<feature type="domain" description="Laminin EGF-like" evidence="18">
    <location>
        <begin position="933"/>
        <end position="980"/>
    </location>
</feature>
<dbReference type="Pfam" id="PF24973">
    <property type="entry name" value="EGF_LMN_ATRN"/>
    <property type="match status" value="1"/>
</dbReference>
<dbReference type="InterPro" id="IPR051568">
    <property type="entry name" value="LZTR1/Attractin"/>
</dbReference>
<protein>
    <submittedName>
        <fullName evidence="20">Attractin isoform X1</fullName>
    </submittedName>
</protein>
<dbReference type="Pfam" id="PF01437">
    <property type="entry name" value="PSI"/>
    <property type="match status" value="2"/>
</dbReference>
<dbReference type="Gene3D" id="2.10.25.10">
    <property type="entry name" value="Laminin"/>
    <property type="match status" value="2"/>
</dbReference>
<evidence type="ECO:0000259" key="16">
    <source>
        <dbReference type="PROSITE" id="PS01180"/>
    </source>
</evidence>
<organism evidence="19 20">
    <name type="scientific">Dinoponera quadriceps</name>
    <name type="common">South American ant</name>
    <dbReference type="NCBI Taxonomy" id="609295"/>
    <lineage>
        <taxon>Eukaryota</taxon>
        <taxon>Metazoa</taxon>
        <taxon>Ecdysozoa</taxon>
        <taxon>Arthropoda</taxon>
        <taxon>Hexapoda</taxon>
        <taxon>Insecta</taxon>
        <taxon>Pterygota</taxon>
        <taxon>Neoptera</taxon>
        <taxon>Endopterygota</taxon>
        <taxon>Hymenoptera</taxon>
        <taxon>Apocrita</taxon>
        <taxon>Aculeata</taxon>
        <taxon>Formicoidea</taxon>
        <taxon>Formicidae</taxon>
        <taxon>Ponerinae</taxon>
        <taxon>Ponerini</taxon>
        <taxon>Dinoponera</taxon>
    </lineage>
</organism>
<dbReference type="GO" id="GO:0005794">
    <property type="term" value="C:Golgi apparatus"/>
    <property type="evidence" value="ECO:0007669"/>
    <property type="project" value="TreeGrafter"/>
</dbReference>
<evidence type="ECO:0000256" key="14">
    <source>
        <dbReference type="SAM" id="MobiDB-lite"/>
    </source>
</evidence>
<keyword evidence="11 13" id="KW-0424">Laminin EGF-like domain</keyword>
<dbReference type="SMART" id="SM00180">
    <property type="entry name" value="EGF_Lam"/>
    <property type="match status" value="2"/>
</dbReference>
<keyword evidence="10" id="KW-0325">Glycoprotein</keyword>
<dbReference type="InterPro" id="IPR000859">
    <property type="entry name" value="CUB_dom"/>
</dbReference>
<dbReference type="GO" id="GO:0048731">
    <property type="term" value="P:system development"/>
    <property type="evidence" value="ECO:0007669"/>
    <property type="project" value="UniProtKB-ARBA"/>
</dbReference>
<keyword evidence="2" id="KW-0880">Kelch repeat</keyword>
<feature type="domain" description="CUB" evidence="16">
    <location>
        <begin position="116"/>
        <end position="232"/>
    </location>
</feature>
<proteinExistence type="predicted"/>
<evidence type="ECO:0000256" key="13">
    <source>
        <dbReference type="PROSITE-ProRule" id="PRU00460"/>
    </source>
</evidence>
<keyword evidence="8 15" id="KW-0472">Membrane</keyword>
<feature type="disulfide bond" evidence="12">
    <location>
        <begin position="292"/>
        <end position="301"/>
    </location>
</feature>
<dbReference type="RefSeq" id="XP_014486004.1">
    <property type="nucleotide sequence ID" value="XM_014630518.1"/>
</dbReference>
<comment type="subcellular location">
    <subcellularLocation>
        <location evidence="1">Membrane</location>
        <topology evidence="1">Single-pass membrane protein</topology>
    </subcellularLocation>
</comment>
<evidence type="ECO:0000256" key="2">
    <source>
        <dbReference type="ARBA" id="ARBA00022441"/>
    </source>
</evidence>
<dbReference type="Proteomes" id="UP000515204">
    <property type="component" value="Unplaced"/>
</dbReference>
<evidence type="ECO:0000256" key="7">
    <source>
        <dbReference type="ARBA" id="ARBA00022989"/>
    </source>
</evidence>
<keyword evidence="5" id="KW-0732">Signal</keyword>
<dbReference type="Pfam" id="PF24972">
    <property type="entry name" value="GBD_ATRN"/>
    <property type="match status" value="1"/>
</dbReference>
<dbReference type="InterPro" id="IPR016201">
    <property type="entry name" value="PSI"/>
</dbReference>
<evidence type="ECO:0000256" key="10">
    <source>
        <dbReference type="ARBA" id="ARBA00023180"/>
    </source>
</evidence>
<evidence type="ECO:0000256" key="15">
    <source>
        <dbReference type="SAM" id="Phobius"/>
    </source>
</evidence>
<evidence type="ECO:0000259" key="18">
    <source>
        <dbReference type="PROSITE" id="PS50027"/>
    </source>
</evidence>
<evidence type="ECO:0000256" key="5">
    <source>
        <dbReference type="ARBA" id="ARBA00022729"/>
    </source>
</evidence>
<dbReference type="CDD" id="cd00055">
    <property type="entry name" value="EGF_Lam"/>
    <property type="match status" value="2"/>
</dbReference>
<dbReference type="InterPro" id="IPR056737">
    <property type="entry name" value="Beta-prop_ATRN-MKLN-like"/>
</dbReference>
<dbReference type="Pfam" id="PF23106">
    <property type="entry name" value="EGF_Teneurin"/>
    <property type="match status" value="1"/>
</dbReference>